<dbReference type="Proteomes" id="UP001190700">
    <property type="component" value="Unassembled WGS sequence"/>
</dbReference>
<comment type="similarity">
    <text evidence="1">Belongs to the CWC26 family.</text>
</comment>
<feature type="compositionally biased region" description="Basic and acidic residues" evidence="2">
    <location>
        <begin position="388"/>
        <end position="412"/>
    </location>
</feature>
<dbReference type="GO" id="GO:0000398">
    <property type="term" value="P:mRNA splicing, via spliceosome"/>
    <property type="evidence" value="ECO:0007669"/>
    <property type="project" value="TreeGrafter"/>
</dbReference>
<dbReference type="PANTHER" id="PTHR31809">
    <property type="entry name" value="BUD13 HOMOLOG"/>
    <property type="match status" value="1"/>
</dbReference>
<dbReference type="GO" id="GO:0070274">
    <property type="term" value="C:RES complex"/>
    <property type="evidence" value="ECO:0007669"/>
    <property type="project" value="TreeGrafter"/>
</dbReference>
<feature type="compositionally biased region" description="Basic and acidic residues" evidence="2">
    <location>
        <begin position="350"/>
        <end position="364"/>
    </location>
</feature>
<feature type="compositionally biased region" description="Basic and acidic residues" evidence="2">
    <location>
        <begin position="162"/>
        <end position="172"/>
    </location>
</feature>
<evidence type="ECO:0000256" key="2">
    <source>
        <dbReference type="SAM" id="MobiDB-lite"/>
    </source>
</evidence>
<feature type="compositionally biased region" description="Low complexity" evidence="2">
    <location>
        <begin position="269"/>
        <end position="285"/>
    </location>
</feature>
<protein>
    <recommendedName>
        <fullName evidence="5">BUD13 homolog</fullName>
    </recommendedName>
</protein>
<dbReference type="PANTHER" id="PTHR31809:SF0">
    <property type="entry name" value="BUD13 HOMOLOG"/>
    <property type="match status" value="1"/>
</dbReference>
<feature type="region of interest" description="Disordered" evidence="2">
    <location>
        <begin position="50"/>
        <end position="442"/>
    </location>
</feature>
<organism evidence="3 4">
    <name type="scientific">Cymbomonas tetramitiformis</name>
    <dbReference type="NCBI Taxonomy" id="36881"/>
    <lineage>
        <taxon>Eukaryota</taxon>
        <taxon>Viridiplantae</taxon>
        <taxon>Chlorophyta</taxon>
        <taxon>Pyramimonadophyceae</taxon>
        <taxon>Pyramimonadales</taxon>
        <taxon>Pyramimonadaceae</taxon>
        <taxon>Cymbomonas</taxon>
    </lineage>
</organism>
<feature type="compositionally biased region" description="Basic and acidic residues" evidence="2">
    <location>
        <begin position="288"/>
        <end position="335"/>
    </location>
</feature>
<feature type="compositionally biased region" description="Basic and acidic residues" evidence="2">
    <location>
        <begin position="422"/>
        <end position="442"/>
    </location>
</feature>
<feature type="compositionally biased region" description="Basic and acidic residues" evidence="2">
    <location>
        <begin position="143"/>
        <end position="154"/>
    </location>
</feature>
<accession>A0AAE0ESQ3</accession>
<proteinExistence type="inferred from homology"/>
<evidence type="ECO:0008006" key="5">
    <source>
        <dbReference type="Google" id="ProtNLM"/>
    </source>
</evidence>
<comment type="caution">
    <text evidence="3">The sequence shown here is derived from an EMBL/GenBank/DDBJ whole genome shotgun (WGS) entry which is preliminary data.</text>
</comment>
<dbReference type="GO" id="GO:0005684">
    <property type="term" value="C:U2-type spliceosomal complex"/>
    <property type="evidence" value="ECO:0007669"/>
    <property type="project" value="TreeGrafter"/>
</dbReference>
<gene>
    <name evidence="3" type="ORF">CYMTET_51134</name>
</gene>
<dbReference type="AlphaFoldDB" id="A0AAE0ESQ3"/>
<dbReference type="InterPro" id="IPR051112">
    <property type="entry name" value="CWC26_splicing_factor"/>
</dbReference>
<evidence type="ECO:0000256" key="1">
    <source>
        <dbReference type="ARBA" id="ARBA00011069"/>
    </source>
</evidence>
<reference evidence="3 4" key="1">
    <citation type="journal article" date="2015" name="Genome Biol. Evol.">
        <title>Comparative Genomics of a Bacterivorous Green Alga Reveals Evolutionary Causalities and Consequences of Phago-Mixotrophic Mode of Nutrition.</title>
        <authorList>
            <person name="Burns J.A."/>
            <person name="Paasch A."/>
            <person name="Narechania A."/>
            <person name="Kim E."/>
        </authorList>
    </citation>
    <scope>NUCLEOTIDE SEQUENCE [LARGE SCALE GENOMIC DNA]</scope>
    <source>
        <strain evidence="3 4">PLY_AMNH</strain>
    </source>
</reference>
<dbReference type="EMBL" id="LGRX02034078">
    <property type="protein sequence ID" value="KAK3238899.1"/>
    <property type="molecule type" value="Genomic_DNA"/>
</dbReference>
<feature type="compositionally biased region" description="Basic and acidic residues" evidence="2">
    <location>
        <begin position="50"/>
        <end position="60"/>
    </location>
</feature>
<feature type="compositionally biased region" description="Basic and acidic residues" evidence="2">
    <location>
        <begin position="114"/>
        <end position="126"/>
    </location>
</feature>
<evidence type="ECO:0000313" key="4">
    <source>
        <dbReference type="Proteomes" id="UP001190700"/>
    </source>
</evidence>
<sequence>MTSKEEYLKRYLSGASAEATVKKKKKKKTEPLQGAPAVKKLISQGPLIVDHDLGFGKPDEPEPIIDEPEEDAPILVESEGQRRLREREERLKNSEYFGIKEDGSGWVEVEADRDDLSPPRKGRTDADSPNDSEGELSPPRKRQRDDSQEPRDSSDAEPDDLSPPRRRGDDLSPPRQSQTETDLSPPRRARHDSVERSLSPPSRPESTDMSPPRRTRPAADLSPPRRAQRSSPDLSPPRRRKADSEDLSPPRKSRSQAEDLSPPRKSRRGGSPARAPAAGQDLSPPRRSRADSRDLSPPRRSEARGAAEDRQGTRNKRPRDNDSPSREGRGKEPVKMSDGSITGLIQGKDLSQEMDRKRKMEAAKFAELSAEVTGRAAQTTYRNKKGQRISEEELQEQRKAAKEKREAEKIRPEWGAGMKQRQAADDFNRELAEEASKPFARTRDDKDLDAMFKTKTRWGDPMAHLVKDKGPILSDLDQLQGSTGFKIPTQVPSHSWLKRGIGPCLNRYQIRPGRHWDGVDRSNGFENDLAKSMTERESIKNRAYKWSVEEM</sequence>
<evidence type="ECO:0000313" key="3">
    <source>
        <dbReference type="EMBL" id="KAK3238899.1"/>
    </source>
</evidence>
<feature type="compositionally biased region" description="Acidic residues" evidence="2">
    <location>
        <begin position="61"/>
        <end position="72"/>
    </location>
</feature>
<keyword evidence="4" id="KW-1185">Reference proteome</keyword>
<dbReference type="InterPro" id="IPR018609">
    <property type="entry name" value="Bud13"/>
</dbReference>
<dbReference type="Pfam" id="PF09736">
    <property type="entry name" value="Bud13"/>
    <property type="match status" value="1"/>
</dbReference>
<dbReference type="GO" id="GO:0003723">
    <property type="term" value="F:RNA binding"/>
    <property type="evidence" value="ECO:0007669"/>
    <property type="project" value="TreeGrafter"/>
</dbReference>
<feature type="compositionally biased region" description="Basic and acidic residues" evidence="2">
    <location>
        <begin position="79"/>
        <end position="103"/>
    </location>
</feature>
<name>A0AAE0ESQ3_9CHLO</name>